<dbReference type="PRINTS" id="PR00463">
    <property type="entry name" value="EP450I"/>
</dbReference>
<keyword evidence="6" id="KW-0349">Heme</keyword>
<dbReference type="Pfam" id="PF00067">
    <property type="entry name" value="p450"/>
    <property type="match status" value="1"/>
</dbReference>
<keyword evidence="7" id="KW-0812">Transmembrane</keyword>
<keyword evidence="6" id="KW-0503">Monooxygenase</keyword>
<dbReference type="InterPro" id="IPR002401">
    <property type="entry name" value="Cyt_P450_E_grp-I"/>
</dbReference>
<feature type="transmembrane region" description="Helical" evidence="7">
    <location>
        <begin position="6"/>
        <end position="25"/>
    </location>
</feature>
<dbReference type="InterPro" id="IPR017972">
    <property type="entry name" value="Cyt_P450_CS"/>
</dbReference>
<dbReference type="PRINTS" id="PR00385">
    <property type="entry name" value="P450"/>
</dbReference>
<keyword evidence="3 6" id="KW-0479">Metal-binding</keyword>
<evidence type="ECO:0000256" key="7">
    <source>
        <dbReference type="SAM" id="Phobius"/>
    </source>
</evidence>
<keyword evidence="7" id="KW-0472">Membrane</keyword>
<proteinExistence type="inferred from homology"/>
<evidence type="ECO:0000313" key="8">
    <source>
        <dbReference type="EMBL" id="KAL2811624.1"/>
    </source>
</evidence>
<comment type="similarity">
    <text evidence="2 6">Belongs to the cytochrome P450 family.</text>
</comment>
<evidence type="ECO:0000313" key="9">
    <source>
        <dbReference type="Proteomes" id="UP001610334"/>
    </source>
</evidence>
<accession>A0ABR4H869</accession>
<gene>
    <name evidence="8" type="ORF">BJX63DRAFT_422299</name>
</gene>
<dbReference type="SUPFAM" id="SSF48264">
    <property type="entry name" value="Cytochrome P450"/>
    <property type="match status" value="1"/>
</dbReference>
<dbReference type="Proteomes" id="UP001610334">
    <property type="component" value="Unassembled WGS sequence"/>
</dbReference>
<protein>
    <submittedName>
        <fullName evidence="8">Cytochrome P450</fullName>
    </submittedName>
</protein>
<evidence type="ECO:0000256" key="6">
    <source>
        <dbReference type="RuleBase" id="RU000461"/>
    </source>
</evidence>
<name>A0ABR4H869_9EURO</name>
<dbReference type="InterPro" id="IPR001128">
    <property type="entry name" value="Cyt_P450"/>
</dbReference>
<dbReference type="InterPro" id="IPR050121">
    <property type="entry name" value="Cytochrome_P450_monoxygenase"/>
</dbReference>
<evidence type="ECO:0000256" key="4">
    <source>
        <dbReference type="ARBA" id="ARBA00023002"/>
    </source>
</evidence>
<keyword evidence="4 6" id="KW-0560">Oxidoreductase</keyword>
<sequence length="515" mass="59407">MPSFDSPFILLAAGATVIYILVLVWRQVASPLLSIPGPILARFTDIWYLWAVRAGNFQRHNRRLHELYGPIVRYGPNRYSLNHPEATKIIYSHKSSFQKSRWYAAFGQIHEWTLFSDDDVKRHSQNRRQYQSLYSMSSLVTYEPFVDECISIFRQRLAELAHAKHPMNMGHWMQCYAFDVIGLMTYSKRIGFLDQGEDVGGVMGALENMIFYASLAGLTPSLHPYMFRLKNWLAGKKGVGRAYVIDFTRQRVAEHQARPKSELIEFNDDDEGQPGAQKLGFLSKFYGKHTRDPESFTGYHVIAGCTHNMIAGSDTTAITLSACLYYLLRHPRTFSKLRAEIDQLRRDESRTTREVTFKESQEMPYLQAVIKETLRIHPATGLPLERVVPKGGATISNRFFPEGTIVGVNTWVEHRNPQIWGEDVDEFKPERWLIDDSDRLAFMNRHWMPFGLGARTCLGRHISMLETSKLIPSLVGDFDFKLHGRLANPEAEWNLANYWFVKPKDFMVRVTLRET</sequence>
<keyword evidence="5 6" id="KW-0408">Iron</keyword>
<dbReference type="PANTHER" id="PTHR24305:SF190">
    <property type="entry name" value="P450, PUTATIVE (EUROFUNG)-RELATED"/>
    <property type="match status" value="1"/>
</dbReference>
<dbReference type="Gene3D" id="1.10.630.10">
    <property type="entry name" value="Cytochrome P450"/>
    <property type="match status" value="1"/>
</dbReference>
<evidence type="ECO:0000256" key="1">
    <source>
        <dbReference type="ARBA" id="ARBA00001971"/>
    </source>
</evidence>
<comment type="caution">
    <text evidence="8">The sequence shown here is derived from an EMBL/GenBank/DDBJ whole genome shotgun (WGS) entry which is preliminary data.</text>
</comment>
<organism evidence="8 9">
    <name type="scientific">Aspergillus granulosus</name>
    <dbReference type="NCBI Taxonomy" id="176169"/>
    <lineage>
        <taxon>Eukaryota</taxon>
        <taxon>Fungi</taxon>
        <taxon>Dikarya</taxon>
        <taxon>Ascomycota</taxon>
        <taxon>Pezizomycotina</taxon>
        <taxon>Eurotiomycetes</taxon>
        <taxon>Eurotiomycetidae</taxon>
        <taxon>Eurotiales</taxon>
        <taxon>Aspergillaceae</taxon>
        <taxon>Aspergillus</taxon>
        <taxon>Aspergillus subgen. Nidulantes</taxon>
    </lineage>
</organism>
<evidence type="ECO:0000256" key="2">
    <source>
        <dbReference type="ARBA" id="ARBA00010617"/>
    </source>
</evidence>
<dbReference type="CDD" id="cd11060">
    <property type="entry name" value="CYP57A1-like"/>
    <property type="match status" value="1"/>
</dbReference>
<dbReference type="InterPro" id="IPR036396">
    <property type="entry name" value="Cyt_P450_sf"/>
</dbReference>
<reference evidence="8 9" key="1">
    <citation type="submission" date="2024-07" db="EMBL/GenBank/DDBJ databases">
        <title>Section-level genome sequencing and comparative genomics of Aspergillus sections Usti and Cavernicolus.</title>
        <authorList>
            <consortium name="Lawrence Berkeley National Laboratory"/>
            <person name="Nybo J.L."/>
            <person name="Vesth T.C."/>
            <person name="Theobald S."/>
            <person name="Frisvad J.C."/>
            <person name="Larsen T.O."/>
            <person name="Kjaerboelling I."/>
            <person name="Rothschild-Mancinelli K."/>
            <person name="Lyhne E.K."/>
            <person name="Kogle M.E."/>
            <person name="Barry K."/>
            <person name="Clum A."/>
            <person name="Na H."/>
            <person name="Ledsgaard L."/>
            <person name="Lin J."/>
            <person name="Lipzen A."/>
            <person name="Kuo A."/>
            <person name="Riley R."/>
            <person name="Mondo S."/>
            <person name="Labutti K."/>
            <person name="Haridas S."/>
            <person name="Pangalinan J."/>
            <person name="Salamov A.A."/>
            <person name="Simmons B.A."/>
            <person name="Magnuson J.K."/>
            <person name="Chen J."/>
            <person name="Drula E."/>
            <person name="Henrissat B."/>
            <person name="Wiebenga A."/>
            <person name="Lubbers R.J."/>
            <person name="Gomes A.C."/>
            <person name="Makela M.R."/>
            <person name="Stajich J."/>
            <person name="Grigoriev I.V."/>
            <person name="Mortensen U.H."/>
            <person name="De Vries R.P."/>
            <person name="Baker S.E."/>
            <person name="Andersen M.R."/>
        </authorList>
    </citation>
    <scope>NUCLEOTIDE SEQUENCE [LARGE SCALE GENOMIC DNA]</scope>
    <source>
        <strain evidence="8 9">CBS 588.65</strain>
    </source>
</reference>
<comment type="cofactor">
    <cofactor evidence="1">
        <name>heme</name>
        <dbReference type="ChEBI" id="CHEBI:30413"/>
    </cofactor>
</comment>
<keyword evidence="7" id="KW-1133">Transmembrane helix</keyword>
<evidence type="ECO:0000256" key="5">
    <source>
        <dbReference type="ARBA" id="ARBA00023004"/>
    </source>
</evidence>
<dbReference type="PROSITE" id="PS00086">
    <property type="entry name" value="CYTOCHROME_P450"/>
    <property type="match status" value="1"/>
</dbReference>
<keyword evidence="9" id="KW-1185">Reference proteome</keyword>
<dbReference type="PANTHER" id="PTHR24305">
    <property type="entry name" value="CYTOCHROME P450"/>
    <property type="match status" value="1"/>
</dbReference>
<dbReference type="EMBL" id="JBFXLT010000056">
    <property type="protein sequence ID" value="KAL2811624.1"/>
    <property type="molecule type" value="Genomic_DNA"/>
</dbReference>
<evidence type="ECO:0000256" key="3">
    <source>
        <dbReference type="ARBA" id="ARBA00022723"/>
    </source>
</evidence>